<dbReference type="EMBL" id="BARV01017017">
    <property type="protein sequence ID" value="GAI32244.1"/>
    <property type="molecule type" value="Genomic_DNA"/>
</dbReference>
<organism evidence="1">
    <name type="scientific">marine sediment metagenome</name>
    <dbReference type="NCBI Taxonomy" id="412755"/>
    <lineage>
        <taxon>unclassified sequences</taxon>
        <taxon>metagenomes</taxon>
        <taxon>ecological metagenomes</taxon>
    </lineage>
</organism>
<feature type="non-terminal residue" evidence="1">
    <location>
        <position position="285"/>
    </location>
</feature>
<sequence length="285" mass="32446">LNDLTCNITEKGYTVDYQFLEKFERQAQAASMLSGVRGKQVVGFTSPINWQEEVDTNNIVFSEAEPPDTWEQVRKIIATLRSRHKGLLAACGSSASLLAYHLVANIDQINVAGKNRIKEIQIASSGMLDHEWVRVKFSGYRDEEWIVLDITTYPGEHGYYGSEEKVEAARAGRVINYVPPSALPPKQILAQTTHKPKPPDMAKRKVNIVFTNNKQELDADPTDATIPIEGYHRLIEELLKNDEKFMRRTLEKAGIDNIDKFISFRKAEITFLSEYVETRVYRIIL</sequence>
<accession>X1PMZ5</accession>
<feature type="non-terminal residue" evidence="1">
    <location>
        <position position="1"/>
    </location>
</feature>
<name>X1PMZ5_9ZZZZ</name>
<reference evidence="1" key="1">
    <citation type="journal article" date="2014" name="Front. Microbiol.">
        <title>High frequency of phylogenetically diverse reductive dehalogenase-homologous genes in deep subseafloor sedimentary metagenomes.</title>
        <authorList>
            <person name="Kawai M."/>
            <person name="Futagami T."/>
            <person name="Toyoda A."/>
            <person name="Takaki Y."/>
            <person name="Nishi S."/>
            <person name="Hori S."/>
            <person name="Arai W."/>
            <person name="Tsubouchi T."/>
            <person name="Morono Y."/>
            <person name="Uchiyama I."/>
            <person name="Ito T."/>
            <person name="Fujiyama A."/>
            <person name="Inagaki F."/>
            <person name="Takami H."/>
        </authorList>
    </citation>
    <scope>NUCLEOTIDE SEQUENCE</scope>
    <source>
        <strain evidence="1">Expedition CK06-06</strain>
    </source>
</reference>
<gene>
    <name evidence="1" type="ORF">S06H3_29075</name>
</gene>
<dbReference type="AlphaFoldDB" id="X1PMZ5"/>
<evidence type="ECO:0000313" key="1">
    <source>
        <dbReference type="EMBL" id="GAI32244.1"/>
    </source>
</evidence>
<proteinExistence type="predicted"/>
<protein>
    <submittedName>
        <fullName evidence="1">Uncharacterized protein</fullName>
    </submittedName>
</protein>
<comment type="caution">
    <text evidence="1">The sequence shown here is derived from an EMBL/GenBank/DDBJ whole genome shotgun (WGS) entry which is preliminary data.</text>
</comment>